<name>A0A210QER5_MIZYE</name>
<dbReference type="EMBL" id="NEDP02003978">
    <property type="protein sequence ID" value="OWF47240.1"/>
    <property type="molecule type" value="Genomic_DNA"/>
</dbReference>
<dbReference type="SUPFAM" id="SSF52540">
    <property type="entry name" value="P-loop containing nucleoside triphosphate hydrolases"/>
    <property type="match status" value="1"/>
</dbReference>
<reference evidence="2 3" key="1">
    <citation type="journal article" date="2017" name="Nat. Ecol. Evol.">
        <title>Scallop genome provides insights into evolution of bilaterian karyotype and development.</title>
        <authorList>
            <person name="Wang S."/>
            <person name="Zhang J."/>
            <person name="Jiao W."/>
            <person name="Li J."/>
            <person name="Xun X."/>
            <person name="Sun Y."/>
            <person name="Guo X."/>
            <person name="Huan P."/>
            <person name="Dong B."/>
            <person name="Zhang L."/>
            <person name="Hu X."/>
            <person name="Sun X."/>
            <person name="Wang J."/>
            <person name="Zhao C."/>
            <person name="Wang Y."/>
            <person name="Wang D."/>
            <person name="Huang X."/>
            <person name="Wang R."/>
            <person name="Lv J."/>
            <person name="Li Y."/>
            <person name="Zhang Z."/>
            <person name="Liu B."/>
            <person name="Lu W."/>
            <person name="Hui Y."/>
            <person name="Liang J."/>
            <person name="Zhou Z."/>
            <person name="Hou R."/>
            <person name="Li X."/>
            <person name="Liu Y."/>
            <person name="Li H."/>
            <person name="Ning X."/>
            <person name="Lin Y."/>
            <person name="Zhao L."/>
            <person name="Xing Q."/>
            <person name="Dou J."/>
            <person name="Li Y."/>
            <person name="Mao J."/>
            <person name="Guo H."/>
            <person name="Dou H."/>
            <person name="Li T."/>
            <person name="Mu C."/>
            <person name="Jiang W."/>
            <person name="Fu Q."/>
            <person name="Fu X."/>
            <person name="Miao Y."/>
            <person name="Liu J."/>
            <person name="Yu Q."/>
            <person name="Li R."/>
            <person name="Liao H."/>
            <person name="Li X."/>
            <person name="Kong Y."/>
            <person name="Jiang Z."/>
            <person name="Chourrout D."/>
            <person name="Li R."/>
            <person name="Bao Z."/>
        </authorList>
    </citation>
    <scope>NUCLEOTIDE SEQUENCE [LARGE SCALE GENOMIC DNA]</scope>
    <source>
        <strain evidence="2 3">PY_sf001</strain>
    </source>
</reference>
<dbReference type="GO" id="GO:0006790">
    <property type="term" value="P:sulfur compound metabolic process"/>
    <property type="evidence" value="ECO:0007669"/>
    <property type="project" value="TreeGrafter"/>
</dbReference>
<keyword evidence="2" id="KW-0808">Transferase</keyword>
<keyword evidence="1" id="KW-0472">Membrane</keyword>
<organism evidence="2 3">
    <name type="scientific">Mizuhopecten yessoensis</name>
    <name type="common">Japanese scallop</name>
    <name type="synonym">Patinopecten yessoensis</name>
    <dbReference type="NCBI Taxonomy" id="6573"/>
    <lineage>
        <taxon>Eukaryota</taxon>
        <taxon>Metazoa</taxon>
        <taxon>Spiralia</taxon>
        <taxon>Lophotrochozoa</taxon>
        <taxon>Mollusca</taxon>
        <taxon>Bivalvia</taxon>
        <taxon>Autobranchia</taxon>
        <taxon>Pteriomorphia</taxon>
        <taxon>Pectinida</taxon>
        <taxon>Pectinoidea</taxon>
        <taxon>Pectinidae</taxon>
        <taxon>Mizuhopecten</taxon>
    </lineage>
</organism>
<dbReference type="OrthoDB" id="5987729at2759"/>
<dbReference type="InterPro" id="IPR027417">
    <property type="entry name" value="P-loop_NTPase"/>
</dbReference>
<dbReference type="PANTHER" id="PTHR10704:SF44">
    <property type="entry name" value="LD35051P-RELATED"/>
    <property type="match status" value="1"/>
</dbReference>
<dbReference type="PANTHER" id="PTHR10704">
    <property type="entry name" value="CARBOHYDRATE SULFOTRANSFERASE"/>
    <property type="match status" value="1"/>
</dbReference>
<evidence type="ECO:0000313" key="3">
    <source>
        <dbReference type="Proteomes" id="UP000242188"/>
    </source>
</evidence>
<dbReference type="AlphaFoldDB" id="A0A210QER5"/>
<feature type="transmembrane region" description="Helical" evidence="1">
    <location>
        <begin position="12"/>
        <end position="29"/>
    </location>
</feature>
<dbReference type="Pfam" id="PF13469">
    <property type="entry name" value="Sulfotransfer_3"/>
    <property type="match status" value="1"/>
</dbReference>
<dbReference type="Gene3D" id="3.40.50.300">
    <property type="entry name" value="P-loop containing nucleotide triphosphate hydrolases"/>
    <property type="match status" value="1"/>
</dbReference>
<keyword evidence="1" id="KW-0812">Transmembrane</keyword>
<dbReference type="GO" id="GO:0001517">
    <property type="term" value="F:N-acetylglucosamine 6-O-sulfotransferase activity"/>
    <property type="evidence" value="ECO:0007669"/>
    <property type="project" value="TreeGrafter"/>
</dbReference>
<dbReference type="Proteomes" id="UP000242188">
    <property type="component" value="Unassembled WGS sequence"/>
</dbReference>
<gene>
    <name evidence="2" type="ORF">KP79_PYT21986</name>
</gene>
<proteinExistence type="predicted"/>
<keyword evidence="1" id="KW-1133">Transmembrane helix</keyword>
<dbReference type="GO" id="GO:0006044">
    <property type="term" value="P:N-acetylglucosamine metabolic process"/>
    <property type="evidence" value="ECO:0007669"/>
    <property type="project" value="TreeGrafter"/>
</dbReference>
<dbReference type="InterPro" id="IPR051135">
    <property type="entry name" value="Gal/GlcNAc/GalNAc_ST"/>
</dbReference>
<keyword evidence="3" id="KW-1185">Reference proteome</keyword>
<evidence type="ECO:0000313" key="2">
    <source>
        <dbReference type="EMBL" id="OWF47240.1"/>
    </source>
</evidence>
<protein>
    <submittedName>
        <fullName evidence="2">Carbohydrate sulfotransferase 3</fullName>
    </submittedName>
</protein>
<dbReference type="STRING" id="6573.A0A210QER5"/>
<evidence type="ECO:0000256" key="1">
    <source>
        <dbReference type="SAM" id="Phobius"/>
    </source>
</evidence>
<comment type="caution">
    <text evidence="2">The sequence shown here is derived from an EMBL/GenBank/DDBJ whole genome shotgun (WGS) entry which is preliminary data.</text>
</comment>
<sequence>MTISMVKCNWLKVIAIGGTLVYCIILILLHSSIVRPHKKDIDHVAVPRARQLIVLSHPRSGSSLTGDILQHAVQSFYVFEPLHALENMLSKNVTSVKLVNGNTVAISHASFIARSMDILEAYMTCDFRSLDHVTLTDGLQLMSHKYIPFLTCVEDKTNNTVYMNNAVSLCLRLLERACQDSRFIVIKTVRVAMVDLLSLITKYPSLGILHLIRDPRAVLYSKSKFGVDLQRNTHLKARSECKSLMRDMDTALRLRVIFPSRVNSLYYETLVTRPLETSEALYNGYRLTYTDQIRYHIDRITRAGGKTQCSRFNGLCLESTNSSQNVNTWKRQLSRKIINIIDVNCKSLYNRTNYFYSRMTLKRN</sequence>
<accession>A0A210QER5</accession>